<sequence length="100" mass="11660">MLRIATSLLLLFVYHRVVRSFPLLPSNFDFPLPRHIATTKHNLITILKHSDIPHQNRMALQRALDNFGCVPALAPLLRHRYAEQCRRATSNDTSPRQHRR</sequence>
<dbReference type="AlphaFoldDB" id="A0A6A5ZLN9"/>
<evidence type="ECO:0008006" key="4">
    <source>
        <dbReference type="Google" id="ProtNLM"/>
    </source>
</evidence>
<organism evidence="2 3">
    <name type="scientific">Lophiotrema nucula</name>
    <dbReference type="NCBI Taxonomy" id="690887"/>
    <lineage>
        <taxon>Eukaryota</taxon>
        <taxon>Fungi</taxon>
        <taxon>Dikarya</taxon>
        <taxon>Ascomycota</taxon>
        <taxon>Pezizomycotina</taxon>
        <taxon>Dothideomycetes</taxon>
        <taxon>Pleosporomycetidae</taxon>
        <taxon>Pleosporales</taxon>
        <taxon>Lophiotremataceae</taxon>
        <taxon>Lophiotrema</taxon>
    </lineage>
</organism>
<proteinExistence type="predicted"/>
<keyword evidence="3" id="KW-1185">Reference proteome</keyword>
<evidence type="ECO:0000313" key="3">
    <source>
        <dbReference type="Proteomes" id="UP000799770"/>
    </source>
</evidence>
<name>A0A6A5ZLN9_9PLEO</name>
<dbReference type="Proteomes" id="UP000799770">
    <property type="component" value="Unassembled WGS sequence"/>
</dbReference>
<protein>
    <recommendedName>
        <fullName evidence="4">Secreted protein</fullName>
    </recommendedName>
</protein>
<feature type="chain" id="PRO_5025526833" description="Secreted protein" evidence="1">
    <location>
        <begin position="21"/>
        <end position="100"/>
    </location>
</feature>
<evidence type="ECO:0000313" key="2">
    <source>
        <dbReference type="EMBL" id="KAF2120299.1"/>
    </source>
</evidence>
<accession>A0A6A5ZLN9</accession>
<dbReference type="EMBL" id="ML977314">
    <property type="protein sequence ID" value="KAF2120299.1"/>
    <property type="molecule type" value="Genomic_DNA"/>
</dbReference>
<gene>
    <name evidence="2" type="ORF">BDV96DRAFT_322958</name>
</gene>
<reference evidence="2" key="1">
    <citation type="journal article" date="2020" name="Stud. Mycol.">
        <title>101 Dothideomycetes genomes: a test case for predicting lifestyles and emergence of pathogens.</title>
        <authorList>
            <person name="Haridas S."/>
            <person name="Albert R."/>
            <person name="Binder M."/>
            <person name="Bloem J."/>
            <person name="Labutti K."/>
            <person name="Salamov A."/>
            <person name="Andreopoulos B."/>
            <person name="Baker S."/>
            <person name="Barry K."/>
            <person name="Bills G."/>
            <person name="Bluhm B."/>
            <person name="Cannon C."/>
            <person name="Castanera R."/>
            <person name="Culley D."/>
            <person name="Daum C."/>
            <person name="Ezra D."/>
            <person name="Gonzalez J."/>
            <person name="Henrissat B."/>
            <person name="Kuo A."/>
            <person name="Liang C."/>
            <person name="Lipzen A."/>
            <person name="Lutzoni F."/>
            <person name="Magnuson J."/>
            <person name="Mondo S."/>
            <person name="Nolan M."/>
            <person name="Ohm R."/>
            <person name="Pangilinan J."/>
            <person name="Park H.-J."/>
            <person name="Ramirez L."/>
            <person name="Alfaro M."/>
            <person name="Sun H."/>
            <person name="Tritt A."/>
            <person name="Yoshinaga Y."/>
            <person name="Zwiers L.-H."/>
            <person name="Turgeon B."/>
            <person name="Goodwin S."/>
            <person name="Spatafora J."/>
            <person name="Crous P."/>
            <person name="Grigoriev I."/>
        </authorList>
    </citation>
    <scope>NUCLEOTIDE SEQUENCE</scope>
    <source>
        <strain evidence="2">CBS 627.86</strain>
    </source>
</reference>
<keyword evidence="1" id="KW-0732">Signal</keyword>
<evidence type="ECO:0000256" key="1">
    <source>
        <dbReference type="SAM" id="SignalP"/>
    </source>
</evidence>
<feature type="signal peptide" evidence="1">
    <location>
        <begin position="1"/>
        <end position="20"/>
    </location>
</feature>